<accession>A0A081KG57</accession>
<comment type="pathway">
    <text evidence="2 12">Metabolic intermediate biosynthesis; acetyl-CoA biosynthesis; acetyl-CoA from acetate: step 2/2.</text>
</comment>
<comment type="function">
    <text evidence="12">Involved in acetate metabolism.</text>
</comment>
<dbReference type="eggNOG" id="COG0857">
    <property type="taxonomic scope" value="Bacteria"/>
</dbReference>
<dbReference type="InterPro" id="IPR050500">
    <property type="entry name" value="Phos_Acetyltrans/Butyryltrans"/>
</dbReference>
<comment type="similarity">
    <text evidence="3 12">In the C-terminal section; belongs to the phosphate acetyltransferase and butyryltransferase family.</text>
</comment>
<dbReference type="SUPFAM" id="SSF52540">
    <property type="entry name" value="P-loop containing nucleoside triphosphate hydrolases"/>
    <property type="match status" value="1"/>
</dbReference>
<dbReference type="EMBL" id="JOJP01000001">
    <property type="protein sequence ID" value="KEI73133.1"/>
    <property type="molecule type" value="Genomic_DNA"/>
</dbReference>
<dbReference type="SUPFAM" id="SSF75138">
    <property type="entry name" value="HprK N-terminal domain-like"/>
    <property type="match status" value="1"/>
</dbReference>
<dbReference type="RefSeq" id="WP_026258226.1">
    <property type="nucleotide sequence ID" value="NZ_JOJP01000001.1"/>
</dbReference>
<dbReference type="PIRSF" id="PIRSF006107">
    <property type="entry name" value="PhpActrans_proteobac"/>
    <property type="match status" value="1"/>
</dbReference>
<evidence type="ECO:0000256" key="6">
    <source>
        <dbReference type="ARBA" id="ARBA00012707"/>
    </source>
</evidence>
<evidence type="ECO:0000313" key="16">
    <source>
        <dbReference type="Proteomes" id="UP000027997"/>
    </source>
</evidence>
<dbReference type="GO" id="GO:0005737">
    <property type="term" value="C:cytoplasm"/>
    <property type="evidence" value="ECO:0007669"/>
    <property type="project" value="UniProtKB-SubCell"/>
</dbReference>
<dbReference type="FunFam" id="3.40.50.10750:FF:000001">
    <property type="entry name" value="Phosphate acetyltransferase"/>
    <property type="match status" value="1"/>
</dbReference>
<dbReference type="NCBIfam" id="NF007233">
    <property type="entry name" value="PRK09653.1"/>
    <property type="match status" value="1"/>
</dbReference>
<dbReference type="AlphaFoldDB" id="A0A081KG57"/>
<evidence type="ECO:0000259" key="14">
    <source>
        <dbReference type="Pfam" id="PF07085"/>
    </source>
</evidence>
<comment type="subcellular location">
    <subcellularLocation>
        <location evidence="1 12">Cytoplasm</location>
    </subcellularLocation>
</comment>
<dbReference type="Gene3D" id="3.40.50.300">
    <property type="entry name" value="P-loop containing nucleotide triphosphate hydrolases"/>
    <property type="match status" value="1"/>
</dbReference>
<reference evidence="15 16" key="1">
    <citation type="submission" date="2014-06" db="EMBL/GenBank/DDBJ databases">
        <title>Whole Genome Sequences of Three Symbiotic Endozoicomonas Bacteria.</title>
        <authorList>
            <person name="Neave M.J."/>
            <person name="Apprill A."/>
            <person name="Voolstra C.R."/>
        </authorList>
    </citation>
    <scope>NUCLEOTIDE SEQUENCE [LARGE SCALE GENOMIC DNA]</scope>
    <source>
        <strain evidence="15 16">DSM 22380</strain>
    </source>
</reference>
<comment type="subunit">
    <text evidence="5">Homohexamer.</text>
</comment>
<evidence type="ECO:0000256" key="12">
    <source>
        <dbReference type="PIRNR" id="PIRNR006107"/>
    </source>
</evidence>
<comment type="catalytic activity">
    <reaction evidence="12">
        <text>acetyl-CoA + phosphate = acetyl phosphate + CoA</text>
        <dbReference type="Rhea" id="RHEA:19521"/>
        <dbReference type="ChEBI" id="CHEBI:22191"/>
        <dbReference type="ChEBI" id="CHEBI:43474"/>
        <dbReference type="ChEBI" id="CHEBI:57287"/>
        <dbReference type="ChEBI" id="CHEBI:57288"/>
        <dbReference type="EC" id="2.3.1.8"/>
    </reaction>
</comment>
<keyword evidence="10 12" id="KW-0012">Acyltransferase</keyword>
<evidence type="ECO:0000256" key="8">
    <source>
        <dbReference type="ARBA" id="ARBA00022490"/>
    </source>
</evidence>
<feature type="domain" description="DRTGG" evidence="14">
    <location>
        <begin position="217"/>
        <end position="328"/>
    </location>
</feature>
<comment type="caution">
    <text evidence="15">The sequence shown here is derived from an EMBL/GenBank/DDBJ whole genome shotgun (WGS) entry which is preliminary data.</text>
</comment>
<evidence type="ECO:0000313" key="15">
    <source>
        <dbReference type="EMBL" id="KEI73133.1"/>
    </source>
</evidence>
<dbReference type="Gene3D" id="3.40.50.10750">
    <property type="entry name" value="Isocitrate/Isopropylmalate dehydrogenase-like"/>
    <property type="match status" value="1"/>
</dbReference>
<dbReference type="PANTHER" id="PTHR43356">
    <property type="entry name" value="PHOSPHATE ACETYLTRANSFERASE"/>
    <property type="match status" value="1"/>
</dbReference>
<dbReference type="SUPFAM" id="SSF53659">
    <property type="entry name" value="Isocitrate/Isopropylmalate dehydrogenase-like"/>
    <property type="match status" value="1"/>
</dbReference>
<proteinExistence type="inferred from homology"/>
<evidence type="ECO:0000256" key="3">
    <source>
        <dbReference type="ARBA" id="ARBA00008756"/>
    </source>
</evidence>
<keyword evidence="16" id="KW-1185">Reference proteome</keyword>
<dbReference type="InterPro" id="IPR028979">
    <property type="entry name" value="Ser_kin/Pase_Hpr-like_N_sf"/>
</dbReference>
<dbReference type="InterPro" id="IPR016475">
    <property type="entry name" value="P-Actrans_bac"/>
</dbReference>
<comment type="similarity">
    <text evidence="4 12">In the N-terminal section; belongs to the CobB/CobQ family.</text>
</comment>
<keyword evidence="9 12" id="KW-0808">Transferase</keyword>
<dbReference type="InterPro" id="IPR010766">
    <property type="entry name" value="DRTGG"/>
</dbReference>
<dbReference type="InterPro" id="IPR027417">
    <property type="entry name" value="P-loop_NTPase"/>
</dbReference>
<dbReference type="EC" id="2.3.1.8" evidence="6 12"/>
<protein>
    <recommendedName>
        <fullName evidence="7 12">Phosphate acetyltransferase</fullName>
        <ecNumber evidence="6 12">2.3.1.8</ecNumber>
    </recommendedName>
    <alternativeName>
        <fullName evidence="11 12">Phosphotransacetylase</fullName>
    </alternativeName>
</protein>
<dbReference type="InterPro" id="IPR004614">
    <property type="entry name" value="P_AcTrfase"/>
</dbReference>
<dbReference type="CDD" id="cd03109">
    <property type="entry name" value="DTBS"/>
    <property type="match status" value="1"/>
</dbReference>
<evidence type="ECO:0000259" key="13">
    <source>
        <dbReference type="Pfam" id="PF01515"/>
    </source>
</evidence>
<dbReference type="eggNOG" id="COG0280">
    <property type="taxonomic scope" value="Bacteria"/>
</dbReference>
<dbReference type="InterPro" id="IPR002505">
    <property type="entry name" value="PTA_PTB"/>
</dbReference>
<comment type="domain">
    <text evidence="12">The N-terminal region seems to be important for proper quaternary structure. The C-terminal region contains the substrate-binding site.</text>
</comment>
<dbReference type="Proteomes" id="UP000027997">
    <property type="component" value="Unassembled WGS sequence"/>
</dbReference>
<dbReference type="STRING" id="305900.GV64_22645"/>
<evidence type="ECO:0000256" key="9">
    <source>
        <dbReference type="ARBA" id="ARBA00022679"/>
    </source>
</evidence>
<organism evidence="15 16">
    <name type="scientific">Endozoicomonas elysicola</name>
    <dbReference type="NCBI Taxonomy" id="305900"/>
    <lineage>
        <taxon>Bacteria</taxon>
        <taxon>Pseudomonadati</taxon>
        <taxon>Pseudomonadota</taxon>
        <taxon>Gammaproteobacteria</taxon>
        <taxon>Oceanospirillales</taxon>
        <taxon>Endozoicomonadaceae</taxon>
        <taxon>Endozoicomonas</taxon>
    </lineage>
</organism>
<dbReference type="Gene3D" id="3.40.1390.20">
    <property type="entry name" value="HprK N-terminal domain-like"/>
    <property type="match status" value="1"/>
</dbReference>
<dbReference type="Pfam" id="PF13500">
    <property type="entry name" value="AAA_26"/>
    <property type="match status" value="1"/>
</dbReference>
<evidence type="ECO:0000256" key="5">
    <source>
        <dbReference type="ARBA" id="ARBA00011643"/>
    </source>
</evidence>
<dbReference type="Pfam" id="PF07085">
    <property type="entry name" value="DRTGG"/>
    <property type="match status" value="1"/>
</dbReference>
<name>A0A081KG57_9GAMM</name>
<evidence type="ECO:0000256" key="1">
    <source>
        <dbReference type="ARBA" id="ARBA00004496"/>
    </source>
</evidence>
<dbReference type="GO" id="GO:0006085">
    <property type="term" value="P:acetyl-CoA biosynthetic process"/>
    <property type="evidence" value="ECO:0007669"/>
    <property type="project" value="UniProtKB-UniPathway"/>
</dbReference>
<sequence>MRTFFLAPTRYGVGLTSVTLGLVRALDNLGLRVKFFKPIAQLHVGDTGPERSTKLVQRIMDHEPPTPITSHRAEDLLGDNKGDVLMEEIVALFEQASQDCDVMVVEGLVPTREMPYANRLNSNIAKTINADIILVSEPGNDSLEDLADKLEIAADSFGGIKNPNVVGYALNKLSPEIVARLNKDGHFQSLPEFARKPFQPLGYIPFDTNLASPRTMDIAEHLKAELINAGEMDTRRVTSYTLSARTPTNMIHHLKPGNLVITPGDRDDIILATCMAALNGVPLAGLLLTSGITPSKPVMELCNKAISTGLPVMLTEEDSYTTATMLDRRHNELPVDDTARVEMVMDSIAANLNTEWLKQQCAALAERRLSPPAFRYQLVQRAQGANKRVVLPEGDEPRTIQAAVICQERGIAQCILLGQRSVIEQVAKDNGITLPDGLVIMEPESIRARYVAPMVELRKSKGLTAPMAEAQLEDTVVLGTMMLALNEVDGLVSGAVHTTANTIRPAFQLVKPKKDAGGLVSSIFFMLLPDQVLVYGDCAVNPNPDADQLANIAIQSADSAVAFGIEPRIAMISYSTGTSGIGADVEKVREATEIVKAKRPDLIIDGPLQYDAASVESVAQSKAPDSNVAGRATVFIFPDLNTGNTTYKAVQRSADVISVGPMLQGLNKPVNDLSRGALVDDIVYTIALTAIQAEND</sequence>
<dbReference type="UniPathway" id="UPA00340">
    <property type="reaction ID" value="UER00459"/>
</dbReference>
<feature type="domain" description="Phosphate acetyl/butaryl transferase" evidence="13">
    <location>
        <begin position="374"/>
        <end position="690"/>
    </location>
</feature>
<dbReference type="NCBIfam" id="TIGR00651">
    <property type="entry name" value="pta"/>
    <property type="match status" value="1"/>
</dbReference>
<dbReference type="InterPro" id="IPR042112">
    <property type="entry name" value="P_AcTrfase_dom2"/>
</dbReference>
<dbReference type="InterPro" id="IPR042113">
    <property type="entry name" value="P_AcTrfase_dom1"/>
</dbReference>
<evidence type="ECO:0000256" key="7">
    <source>
        <dbReference type="ARBA" id="ARBA00021528"/>
    </source>
</evidence>
<keyword evidence="8 12" id="KW-0963">Cytoplasm</keyword>
<dbReference type="GO" id="GO:0008959">
    <property type="term" value="F:phosphate acetyltransferase activity"/>
    <property type="evidence" value="ECO:0007669"/>
    <property type="project" value="UniProtKB-EC"/>
</dbReference>
<dbReference type="NCBIfam" id="NF004167">
    <property type="entry name" value="PRK05632.1"/>
    <property type="match status" value="1"/>
</dbReference>
<dbReference type="Pfam" id="PF01515">
    <property type="entry name" value="PTA_PTB"/>
    <property type="match status" value="1"/>
</dbReference>
<dbReference type="PANTHER" id="PTHR43356:SF3">
    <property type="entry name" value="PHOSPHATE ACETYLTRANSFERASE"/>
    <property type="match status" value="1"/>
</dbReference>
<evidence type="ECO:0000256" key="10">
    <source>
        <dbReference type="ARBA" id="ARBA00023315"/>
    </source>
</evidence>
<evidence type="ECO:0000256" key="4">
    <source>
        <dbReference type="ARBA" id="ARBA00009786"/>
    </source>
</evidence>
<evidence type="ECO:0000256" key="2">
    <source>
        <dbReference type="ARBA" id="ARBA00004989"/>
    </source>
</evidence>
<dbReference type="Gene3D" id="3.40.50.10950">
    <property type="match status" value="1"/>
</dbReference>
<gene>
    <name evidence="15" type="ORF">GV64_22645</name>
</gene>
<evidence type="ECO:0000256" key="11">
    <source>
        <dbReference type="ARBA" id="ARBA00031108"/>
    </source>
</evidence>